<name>A0A5J4Z150_PORPP</name>
<feature type="compositionally biased region" description="Acidic residues" evidence="1">
    <location>
        <begin position="585"/>
        <end position="594"/>
    </location>
</feature>
<sequence length="625" mass="68770">MLSSVDTRAPELGTGAGMAGGGGVGDGQAAQSARDEGRPRDVVTLADWFPLKFNPTTRSFVLHGCRVTSVETDPVQTENVLWRSSRVAESFVGYMPSGVLADPTRTFITASGKLYVLFGKMNVELAQQHNPGMPLHILARLVDGFPVQWSQLLFPLESASEAADAQGLQPLPTSTMIPAQPYSLQHSPHPTAAGAHMITLSVPTCRPTERRKRGDSTPMPRSLTKKEGPDPRKPVYDREVPLRTEAGGDNTLDVAARANLASSKMRTSTSRQNREVASLKEAEGVDDSSALLPSPLQLQSVPGMRVSRSGRVVMPVLEFWRNQTVIRDRRGVVGIFDPSDEIERQAKHATEAQLKRKNMKENDAVSRRAKHGRRLVLSELKAPKKSSSPRREKKHYLSHQGRKADQMQADSGSQDESEGGGTDPEPTFVRRRLLQELAEVSDNEEVQQEPMRPESAAGDALPPNPEGRNAKEDDLVKAGIELFMDVIDGVPVSDLEDSKQQNTRLHSKSAQGSHRIGPDSESESKSSAERAEIHSASEILFRGRHHTKQGEMELKMQESREQVEEGDVENTERTENGDSTGDVGDGADDDEESGDMAFQPARKSVGKRKRSMWLPKRRRKRITKS</sequence>
<proteinExistence type="predicted"/>
<feature type="compositionally biased region" description="Basic residues" evidence="1">
    <location>
        <begin position="604"/>
        <end position="625"/>
    </location>
</feature>
<feature type="compositionally biased region" description="Basic residues" evidence="1">
    <location>
        <begin position="383"/>
        <end position="401"/>
    </location>
</feature>
<feature type="compositionally biased region" description="Gly residues" evidence="1">
    <location>
        <begin position="14"/>
        <end position="26"/>
    </location>
</feature>
<feature type="region of interest" description="Disordered" evidence="1">
    <location>
        <begin position="439"/>
        <end position="473"/>
    </location>
</feature>
<feature type="region of interest" description="Disordered" evidence="1">
    <location>
        <begin position="493"/>
        <end position="625"/>
    </location>
</feature>
<feature type="region of interest" description="Disordered" evidence="1">
    <location>
        <begin position="203"/>
        <end position="237"/>
    </location>
</feature>
<dbReference type="Proteomes" id="UP000324585">
    <property type="component" value="Unassembled WGS sequence"/>
</dbReference>
<feature type="compositionally biased region" description="Basic and acidic residues" evidence="1">
    <location>
        <begin position="516"/>
        <end position="535"/>
    </location>
</feature>
<evidence type="ECO:0000313" key="3">
    <source>
        <dbReference type="Proteomes" id="UP000324585"/>
    </source>
</evidence>
<feature type="region of interest" description="Disordered" evidence="1">
    <location>
        <begin position="351"/>
        <end position="426"/>
    </location>
</feature>
<accession>A0A5J4Z150</accession>
<feature type="compositionally biased region" description="Basic and acidic residues" evidence="1">
    <location>
        <begin position="351"/>
        <end position="366"/>
    </location>
</feature>
<evidence type="ECO:0000256" key="1">
    <source>
        <dbReference type="SAM" id="MobiDB-lite"/>
    </source>
</evidence>
<evidence type="ECO:0000313" key="2">
    <source>
        <dbReference type="EMBL" id="KAA8496862.1"/>
    </source>
</evidence>
<protein>
    <recommendedName>
        <fullName evidence="4">SANTA domain-containing protein</fullName>
    </recommendedName>
</protein>
<organism evidence="2 3">
    <name type="scientific">Porphyridium purpureum</name>
    <name type="common">Red alga</name>
    <name type="synonym">Porphyridium cruentum</name>
    <dbReference type="NCBI Taxonomy" id="35688"/>
    <lineage>
        <taxon>Eukaryota</taxon>
        <taxon>Rhodophyta</taxon>
        <taxon>Bangiophyceae</taxon>
        <taxon>Porphyridiales</taxon>
        <taxon>Porphyridiaceae</taxon>
        <taxon>Porphyridium</taxon>
    </lineage>
</organism>
<feature type="region of interest" description="Disordered" evidence="1">
    <location>
        <begin position="1"/>
        <end position="38"/>
    </location>
</feature>
<feature type="compositionally biased region" description="Polar residues" evidence="1">
    <location>
        <begin position="500"/>
        <end position="512"/>
    </location>
</feature>
<feature type="compositionally biased region" description="Basic and acidic residues" evidence="1">
    <location>
        <begin position="548"/>
        <end position="563"/>
    </location>
</feature>
<keyword evidence="3" id="KW-1185">Reference proteome</keyword>
<feature type="compositionally biased region" description="Polar residues" evidence="1">
    <location>
        <begin position="261"/>
        <end position="271"/>
    </location>
</feature>
<reference evidence="3" key="1">
    <citation type="journal article" date="2019" name="Nat. Commun.">
        <title>Expansion of phycobilisome linker gene families in mesophilic red algae.</title>
        <authorList>
            <person name="Lee J."/>
            <person name="Kim D."/>
            <person name="Bhattacharya D."/>
            <person name="Yoon H.S."/>
        </authorList>
    </citation>
    <scope>NUCLEOTIDE SEQUENCE [LARGE SCALE GENOMIC DNA]</scope>
    <source>
        <strain evidence="3">CCMP 1328</strain>
    </source>
</reference>
<feature type="region of interest" description="Disordered" evidence="1">
    <location>
        <begin position="261"/>
        <end position="290"/>
    </location>
</feature>
<feature type="compositionally biased region" description="Basic and acidic residues" evidence="1">
    <location>
        <begin position="224"/>
        <end position="237"/>
    </location>
</feature>
<gene>
    <name evidence="2" type="ORF">FVE85_0591</name>
</gene>
<feature type="compositionally biased region" description="Basic and acidic residues" evidence="1">
    <location>
        <begin position="272"/>
        <end position="283"/>
    </location>
</feature>
<dbReference type="EMBL" id="VRMN01000002">
    <property type="protein sequence ID" value="KAA8496862.1"/>
    <property type="molecule type" value="Genomic_DNA"/>
</dbReference>
<dbReference type="OrthoDB" id="118550at2759"/>
<dbReference type="AlphaFoldDB" id="A0A5J4Z150"/>
<comment type="caution">
    <text evidence="2">The sequence shown here is derived from an EMBL/GenBank/DDBJ whole genome shotgun (WGS) entry which is preliminary data.</text>
</comment>
<evidence type="ECO:0008006" key="4">
    <source>
        <dbReference type="Google" id="ProtNLM"/>
    </source>
</evidence>